<keyword evidence="1" id="KW-0472">Membrane</keyword>
<feature type="transmembrane region" description="Helical" evidence="1">
    <location>
        <begin position="45"/>
        <end position="65"/>
    </location>
</feature>
<keyword evidence="4" id="KW-1185">Reference proteome</keyword>
<keyword evidence="1" id="KW-0812">Transmembrane</keyword>
<comment type="caution">
    <text evidence="3">The sequence shown here is derived from an EMBL/GenBank/DDBJ whole genome shotgun (WGS) entry which is preliminary data.</text>
</comment>
<feature type="transmembrane region" description="Helical" evidence="1">
    <location>
        <begin position="108"/>
        <end position="132"/>
    </location>
</feature>
<keyword evidence="1" id="KW-1133">Transmembrane helix</keyword>
<reference evidence="3 4" key="1">
    <citation type="submission" date="2014-12" db="EMBL/GenBank/DDBJ databases">
        <title>Draft genome sequence of Paenibacillus kamchatkensis strain B-2647.</title>
        <authorList>
            <person name="Karlyshev A.V."/>
            <person name="Kudryashova E.B."/>
        </authorList>
    </citation>
    <scope>NUCLEOTIDE SEQUENCE [LARGE SCALE GENOMIC DNA]</scope>
    <source>
        <strain evidence="3 4">VKM B-2647</strain>
    </source>
</reference>
<organism evidence="3 4">
    <name type="scientific">Gordoniibacillus kamchatkensis</name>
    <dbReference type="NCBI Taxonomy" id="1590651"/>
    <lineage>
        <taxon>Bacteria</taxon>
        <taxon>Bacillati</taxon>
        <taxon>Bacillota</taxon>
        <taxon>Bacilli</taxon>
        <taxon>Bacillales</taxon>
        <taxon>Paenibacillaceae</taxon>
        <taxon>Gordoniibacillus</taxon>
    </lineage>
</organism>
<sequence>MISMADVPKSIPRPLVRTNQWFIVLSVVLSWLTGMYWLLLLPLVAGLMGILLNFNPVVQLARPFLKKDPSLYVPEDAAQQKFNQTIACTLLFLGFISFILHWTAAGYIFTAMVALAAFVAILGFCIGCFIHYQWSQYKYRRSQKT</sequence>
<accession>A0ABR5AIK6</accession>
<feature type="transmembrane region" description="Helical" evidence="1">
    <location>
        <begin position="85"/>
        <end position="102"/>
    </location>
</feature>
<evidence type="ECO:0000313" key="4">
    <source>
        <dbReference type="Proteomes" id="UP000031967"/>
    </source>
</evidence>
<dbReference type="InterPro" id="IPR016942">
    <property type="entry name" value="UCP030042"/>
</dbReference>
<dbReference type="Pfam" id="PF14340">
    <property type="entry name" value="DUF4395"/>
    <property type="match status" value="1"/>
</dbReference>
<evidence type="ECO:0000259" key="2">
    <source>
        <dbReference type="Pfam" id="PF14340"/>
    </source>
</evidence>
<dbReference type="PIRSF" id="PIRSF030042">
    <property type="entry name" value="UCP030042"/>
    <property type="match status" value="1"/>
</dbReference>
<protein>
    <recommendedName>
        <fullName evidence="2">DUF4395 domain-containing protein</fullName>
    </recommendedName>
</protein>
<evidence type="ECO:0000256" key="1">
    <source>
        <dbReference type="SAM" id="Phobius"/>
    </source>
</evidence>
<gene>
    <name evidence="3" type="ORF">SD70_11020</name>
</gene>
<dbReference type="InterPro" id="IPR025508">
    <property type="entry name" value="DUF4395"/>
</dbReference>
<feature type="transmembrane region" description="Helical" evidence="1">
    <location>
        <begin position="21"/>
        <end position="39"/>
    </location>
</feature>
<dbReference type="EMBL" id="JXAK01000016">
    <property type="protein sequence ID" value="KIL40775.1"/>
    <property type="molecule type" value="Genomic_DNA"/>
</dbReference>
<name>A0ABR5AIK6_9BACL</name>
<dbReference type="Proteomes" id="UP000031967">
    <property type="component" value="Unassembled WGS sequence"/>
</dbReference>
<feature type="domain" description="DUF4395" evidence="2">
    <location>
        <begin position="11"/>
        <end position="135"/>
    </location>
</feature>
<evidence type="ECO:0000313" key="3">
    <source>
        <dbReference type="EMBL" id="KIL40775.1"/>
    </source>
</evidence>
<proteinExistence type="predicted"/>